<dbReference type="Proteomes" id="UP000331127">
    <property type="component" value="Unassembled WGS sequence"/>
</dbReference>
<dbReference type="AlphaFoldDB" id="A0A5M3X691"/>
<organism evidence="1 2">
    <name type="scientific">Acrocarpospora macrocephala</name>
    <dbReference type="NCBI Taxonomy" id="150177"/>
    <lineage>
        <taxon>Bacteria</taxon>
        <taxon>Bacillati</taxon>
        <taxon>Actinomycetota</taxon>
        <taxon>Actinomycetes</taxon>
        <taxon>Streptosporangiales</taxon>
        <taxon>Streptosporangiaceae</taxon>
        <taxon>Acrocarpospora</taxon>
    </lineage>
</organism>
<gene>
    <name evidence="1" type="ORF">Amac_072750</name>
</gene>
<sequence length="97" mass="10749">MPSRTGLGRSQNPFRGESGTRLGVAIWSCDGRRVNPTVKAATLECARSGAADLNYSRGVWDCDWQVDIWTGPRYYPWVVTNSCSSELIGWDFVFGEG</sequence>
<proteinExistence type="predicted"/>
<dbReference type="EMBL" id="BLAE01000049">
    <property type="protein sequence ID" value="GES13678.1"/>
    <property type="molecule type" value="Genomic_DNA"/>
</dbReference>
<reference evidence="1 2" key="1">
    <citation type="submission" date="2019-10" db="EMBL/GenBank/DDBJ databases">
        <title>Whole genome shotgun sequence of Acrocarpospora macrocephala NBRC 16266.</title>
        <authorList>
            <person name="Ichikawa N."/>
            <person name="Kimura A."/>
            <person name="Kitahashi Y."/>
            <person name="Komaki H."/>
            <person name="Oguchi A."/>
        </authorList>
    </citation>
    <scope>NUCLEOTIDE SEQUENCE [LARGE SCALE GENOMIC DNA]</scope>
    <source>
        <strain evidence="1 2">NBRC 16266</strain>
    </source>
</reference>
<accession>A0A5M3X691</accession>
<evidence type="ECO:0000313" key="1">
    <source>
        <dbReference type="EMBL" id="GES13678.1"/>
    </source>
</evidence>
<keyword evidence="2" id="KW-1185">Reference proteome</keyword>
<protein>
    <submittedName>
        <fullName evidence="1">Uncharacterized protein</fullName>
    </submittedName>
</protein>
<comment type="caution">
    <text evidence="1">The sequence shown here is derived from an EMBL/GenBank/DDBJ whole genome shotgun (WGS) entry which is preliminary data.</text>
</comment>
<evidence type="ECO:0000313" key="2">
    <source>
        <dbReference type="Proteomes" id="UP000331127"/>
    </source>
</evidence>
<name>A0A5M3X691_9ACTN</name>